<sequence length="249" mass="26849">MPYALLDKDERVIGALVGMPRDEAWGTVTSEVSSVLEAARSTLYGNAAPTAHRRGCFSLVASGISYGGGQTEPCNRNNSPSHQRIVDSLLAHRAIQRIAGFSSASLQAYAPKLYNYYSQTLNALLQHHPSLRRNFAGSVFGSATFNLGPQTATDPHIDHLNLPAGLCAITALGRFDHRLGGHLILWDLGLIIEFPPGATVLIPSALLCHSNTAVQPHETRYSMTQYSAGGLFRWVECGFQSQKAFDAAG</sequence>
<reference evidence="1 2" key="1">
    <citation type="journal article" date="2015" name="Biotechnol. Biofuels">
        <title>Enhanced degradation of softwood versus hardwood by the white-rot fungus Pycnoporus coccineus.</title>
        <authorList>
            <person name="Couturier M."/>
            <person name="Navarro D."/>
            <person name="Chevret D."/>
            <person name="Henrissat B."/>
            <person name="Piumi F."/>
            <person name="Ruiz-Duenas F.J."/>
            <person name="Martinez A.T."/>
            <person name="Grigoriev I.V."/>
            <person name="Riley R."/>
            <person name="Lipzen A."/>
            <person name="Berrin J.G."/>
            <person name="Master E.R."/>
            <person name="Rosso M.N."/>
        </authorList>
    </citation>
    <scope>NUCLEOTIDE SEQUENCE [LARGE SCALE GENOMIC DNA]</scope>
    <source>
        <strain evidence="1 2">BRFM310</strain>
    </source>
</reference>
<gene>
    <name evidence="1" type="ORF">PYCCODRAFT_1441668</name>
</gene>
<dbReference type="STRING" id="1353009.A0A1Y2J336"/>
<protein>
    <recommendedName>
        <fullName evidence="3">Prolyl 4-hydroxylase alpha subunit Fe(2+) 2OG dioxygenase domain-containing protein</fullName>
    </recommendedName>
</protein>
<evidence type="ECO:0008006" key="3">
    <source>
        <dbReference type="Google" id="ProtNLM"/>
    </source>
</evidence>
<evidence type="ECO:0000313" key="2">
    <source>
        <dbReference type="Proteomes" id="UP000193067"/>
    </source>
</evidence>
<dbReference type="Gene3D" id="3.60.130.30">
    <property type="match status" value="1"/>
</dbReference>
<dbReference type="AlphaFoldDB" id="A0A1Y2J336"/>
<proteinExistence type="predicted"/>
<organism evidence="1 2">
    <name type="scientific">Trametes coccinea (strain BRFM310)</name>
    <name type="common">Pycnoporus coccineus</name>
    <dbReference type="NCBI Taxonomy" id="1353009"/>
    <lineage>
        <taxon>Eukaryota</taxon>
        <taxon>Fungi</taxon>
        <taxon>Dikarya</taxon>
        <taxon>Basidiomycota</taxon>
        <taxon>Agaricomycotina</taxon>
        <taxon>Agaricomycetes</taxon>
        <taxon>Polyporales</taxon>
        <taxon>Polyporaceae</taxon>
        <taxon>Trametes</taxon>
    </lineage>
</organism>
<accession>A0A1Y2J336</accession>
<dbReference type="Proteomes" id="UP000193067">
    <property type="component" value="Unassembled WGS sequence"/>
</dbReference>
<keyword evidence="2" id="KW-1185">Reference proteome</keyword>
<dbReference type="OrthoDB" id="2797114at2759"/>
<name>A0A1Y2J336_TRAC3</name>
<evidence type="ECO:0000313" key="1">
    <source>
        <dbReference type="EMBL" id="OSD07796.1"/>
    </source>
</evidence>
<dbReference type="EMBL" id="KZ084087">
    <property type="protein sequence ID" value="OSD07796.1"/>
    <property type="molecule type" value="Genomic_DNA"/>
</dbReference>